<proteinExistence type="predicted"/>
<dbReference type="RefSeq" id="WP_200378932.1">
    <property type="nucleotide sequence ID" value="NZ_NRRU01000045.1"/>
</dbReference>
<dbReference type="Proteomes" id="UP001041814">
    <property type="component" value="Unassembled WGS sequence"/>
</dbReference>
<accession>A0ABS1DUJ2</accession>
<evidence type="ECO:0000313" key="3">
    <source>
        <dbReference type="Proteomes" id="UP001041814"/>
    </source>
</evidence>
<keyword evidence="3" id="KW-1185">Reference proteome</keyword>
<gene>
    <name evidence="2" type="ORF">CKO43_13080</name>
</gene>
<evidence type="ECO:0000313" key="2">
    <source>
        <dbReference type="EMBL" id="MBK1713712.1"/>
    </source>
</evidence>
<feature type="domain" description="Type 4 fimbrial biogenesis protein PilX N-terminal" evidence="1">
    <location>
        <begin position="14"/>
        <end position="64"/>
    </location>
</feature>
<organism evidence="2 3">
    <name type="scientific">Rubrivivax gelatinosus</name>
    <name type="common">Rhodocyclus gelatinosus</name>
    <name type="synonym">Rhodopseudomonas gelatinosa</name>
    <dbReference type="NCBI Taxonomy" id="28068"/>
    <lineage>
        <taxon>Bacteria</taxon>
        <taxon>Pseudomonadati</taxon>
        <taxon>Pseudomonadota</taxon>
        <taxon>Betaproteobacteria</taxon>
        <taxon>Burkholderiales</taxon>
        <taxon>Sphaerotilaceae</taxon>
        <taxon>Rubrivivax</taxon>
    </lineage>
</organism>
<evidence type="ECO:0000259" key="1">
    <source>
        <dbReference type="Pfam" id="PF14341"/>
    </source>
</evidence>
<dbReference type="InterPro" id="IPR025746">
    <property type="entry name" value="PilX_N_dom"/>
</dbReference>
<dbReference type="Pfam" id="PF14341">
    <property type="entry name" value="PilX_N"/>
    <property type="match status" value="1"/>
</dbReference>
<reference evidence="2" key="1">
    <citation type="submission" date="2017-08" db="EMBL/GenBank/DDBJ databases">
        <authorList>
            <person name="Imhoff J.F."/>
            <person name="Rahn T."/>
            <person name="Kuenzel S."/>
            <person name="Neulinger S.C."/>
        </authorList>
    </citation>
    <scope>NUCLEOTIDE SEQUENCE</scope>
    <source>
        <strain evidence="2">IM 151</strain>
    </source>
</reference>
<name>A0ABS1DUJ2_RUBGE</name>
<protein>
    <submittedName>
        <fullName evidence="2">Fimbrial assembly protein</fullName>
    </submittedName>
</protein>
<dbReference type="EMBL" id="NRRU01000045">
    <property type="protein sequence ID" value="MBK1713712.1"/>
    <property type="molecule type" value="Genomic_DNA"/>
</dbReference>
<comment type="caution">
    <text evidence="2">The sequence shown here is derived from an EMBL/GenBank/DDBJ whole genome shotgun (WGS) entry which is preliminary data.</text>
</comment>
<reference evidence="2" key="2">
    <citation type="journal article" date="2020" name="Microorganisms">
        <title>Osmotic Adaptation and Compatible Solute Biosynthesis of Phototrophic Bacteria as Revealed from Genome Analyses.</title>
        <authorList>
            <person name="Imhoff J.F."/>
            <person name="Rahn T."/>
            <person name="Kunzel S."/>
            <person name="Keller A."/>
            <person name="Neulinger S.C."/>
        </authorList>
    </citation>
    <scope>NUCLEOTIDE SEQUENCE</scope>
    <source>
        <strain evidence="2">IM 151</strain>
    </source>
</reference>
<sequence length="463" mass="47820">MKRCTPSLRASRQRGVAALAVVLMLFFVVSLVAAYTSRNLIFEQRTATNQYRSTQAMETAEAGLGWALTLLNAGRIDANCEPSAAASDTSFRERYLVTNADTGYISPHRDATSGNVAFASCVRDGESWSCRCPADGAALPVPPTSDGPHPAFRIAIVSEGSLPGQVRVYANGCTRLLEECLAFDADMIVPSPTDSVARAVAPSGEAVASISTGAAMTGRVAAVERDGSKNVTAALPRDTLTVRGDIGLGGGSTLTAGRGNNDVGYAVRAGGTIVGVEAAGAAGTPDTTALRLANDPVLTALAAPDPAIAGMRMFASIFMMRPETFRDQPAAVLLDCASSACDGAALADAVARNPGRPIWVEGDLRLDGSGAIGSAAAPVLIVVTGELDFDSGGRTVNGLIYGRATTWRLSGLARVNGALVAENDLQIATDAGGAVYHDAEILKRLSTLTGSFVRVPGSWKDFP</sequence>